<keyword evidence="2 6" id="KW-0813">Transport</keyword>
<feature type="transmembrane region" description="Helical" evidence="6">
    <location>
        <begin position="12"/>
        <end position="32"/>
    </location>
</feature>
<keyword evidence="4 6" id="KW-1133">Transmembrane helix</keyword>
<organism evidence="8 9">
    <name type="scientific">Neobacillus paridis</name>
    <dbReference type="NCBI Taxonomy" id="2803862"/>
    <lineage>
        <taxon>Bacteria</taxon>
        <taxon>Bacillati</taxon>
        <taxon>Bacillota</taxon>
        <taxon>Bacilli</taxon>
        <taxon>Bacillales</taxon>
        <taxon>Bacillaceae</taxon>
        <taxon>Neobacillus</taxon>
    </lineage>
</organism>
<dbReference type="SUPFAM" id="SSF161098">
    <property type="entry name" value="MetI-like"/>
    <property type="match status" value="1"/>
</dbReference>
<proteinExistence type="inferred from homology"/>
<evidence type="ECO:0000256" key="3">
    <source>
        <dbReference type="ARBA" id="ARBA00022692"/>
    </source>
</evidence>
<dbReference type="PANTHER" id="PTHR43839">
    <property type="entry name" value="OPPC IN A BINDING PROTEIN-DEPENDENT TRANSPORT SYSTEM"/>
    <property type="match status" value="1"/>
</dbReference>
<feature type="transmembrane region" description="Helical" evidence="6">
    <location>
        <begin position="118"/>
        <end position="136"/>
    </location>
</feature>
<dbReference type="InterPro" id="IPR000515">
    <property type="entry name" value="MetI-like"/>
</dbReference>
<sequence>MNRLFSINYSLYTGILLTAILIFLAIFGPSMAPHTLTETLRTSYENGTILAPPLPPFTSKEFLLGTDRSGYDILSMILYGIRYTLFISFAVTLIKMTTGSLIGLYVGTWKKTPQLLEAFENAWSYVPLFLILYFFLGPITFAENADPNVLVFYFIIVASIVSIPSIVSSVRKKSKEISTSTFIEAARLLGANRHRLVWRHIFPQLKESLLVMFILEIVQVIALMGQLALMNIFIGGTIYRRDSQIYLSITKEISGLVGAARGNIYSDTTYILYIPLILLLIITSSFSLLANGLKNRFQSTYQRTPWVKTGFEPRVRPVRKVMKKSE</sequence>
<protein>
    <submittedName>
        <fullName evidence="8">ABC transporter permease subunit</fullName>
    </submittedName>
</protein>
<dbReference type="CDD" id="cd06261">
    <property type="entry name" value="TM_PBP2"/>
    <property type="match status" value="1"/>
</dbReference>
<dbReference type="EMBL" id="JAESWB010000168">
    <property type="protein sequence ID" value="MBL4952400.1"/>
    <property type="molecule type" value="Genomic_DNA"/>
</dbReference>
<comment type="subcellular location">
    <subcellularLocation>
        <location evidence="6">Cell membrane</location>
        <topology evidence="6">Multi-pass membrane protein</topology>
    </subcellularLocation>
    <subcellularLocation>
        <location evidence="1">Membrane</location>
        <topology evidence="1">Multi-pass membrane protein</topology>
    </subcellularLocation>
</comment>
<feature type="domain" description="ABC transmembrane type-1" evidence="7">
    <location>
        <begin position="81"/>
        <end position="290"/>
    </location>
</feature>
<feature type="transmembrane region" description="Helical" evidence="6">
    <location>
        <begin position="270"/>
        <end position="293"/>
    </location>
</feature>
<gene>
    <name evidence="8" type="ORF">JK635_09275</name>
</gene>
<comment type="caution">
    <text evidence="8">The sequence shown here is derived from an EMBL/GenBank/DDBJ whole genome shotgun (WGS) entry which is preliminary data.</text>
</comment>
<evidence type="ECO:0000313" key="9">
    <source>
        <dbReference type="Proteomes" id="UP000623967"/>
    </source>
</evidence>
<evidence type="ECO:0000259" key="7">
    <source>
        <dbReference type="PROSITE" id="PS50928"/>
    </source>
</evidence>
<dbReference type="Proteomes" id="UP000623967">
    <property type="component" value="Unassembled WGS sequence"/>
</dbReference>
<evidence type="ECO:0000256" key="5">
    <source>
        <dbReference type="ARBA" id="ARBA00023136"/>
    </source>
</evidence>
<keyword evidence="3 6" id="KW-0812">Transmembrane</keyword>
<evidence type="ECO:0000256" key="6">
    <source>
        <dbReference type="RuleBase" id="RU363032"/>
    </source>
</evidence>
<comment type="similarity">
    <text evidence="6">Belongs to the binding-protein-dependent transport system permease family.</text>
</comment>
<feature type="transmembrane region" description="Helical" evidence="6">
    <location>
        <begin position="209"/>
        <end position="234"/>
    </location>
</feature>
<dbReference type="InterPro" id="IPR035906">
    <property type="entry name" value="MetI-like_sf"/>
</dbReference>
<dbReference type="RefSeq" id="WP_202653674.1">
    <property type="nucleotide sequence ID" value="NZ_JAESWB010000168.1"/>
</dbReference>
<name>A0ABS1TM46_9BACI</name>
<evidence type="ECO:0000256" key="4">
    <source>
        <dbReference type="ARBA" id="ARBA00022989"/>
    </source>
</evidence>
<keyword evidence="9" id="KW-1185">Reference proteome</keyword>
<feature type="transmembrane region" description="Helical" evidence="6">
    <location>
        <begin position="83"/>
        <end position="106"/>
    </location>
</feature>
<accession>A0ABS1TM46</accession>
<evidence type="ECO:0000256" key="2">
    <source>
        <dbReference type="ARBA" id="ARBA00022448"/>
    </source>
</evidence>
<dbReference type="Gene3D" id="1.10.3720.10">
    <property type="entry name" value="MetI-like"/>
    <property type="match status" value="1"/>
</dbReference>
<evidence type="ECO:0000313" key="8">
    <source>
        <dbReference type="EMBL" id="MBL4952400.1"/>
    </source>
</evidence>
<evidence type="ECO:0000256" key="1">
    <source>
        <dbReference type="ARBA" id="ARBA00004141"/>
    </source>
</evidence>
<dbReference type="Pfam" id="PF00528">
    <property type="entry name" value="BPD_transp_1"/>
    <property type="match status" value="1"/>
</dbReference>
<dbReference type="PANTHER" id="PTHR43839:SF3">
    <property type="entry name" value="OLIGOPEPTIDE ABC TRANSPORTER, PERMEASE PROTEIN"/>
    <property type="match status" value="1"/>
</dbReference>
<reference evidence="8 9" key="1">
    <citation type="submission" date="2021-01" db="EMBL/GenBank/DDBJ databases">
        <title>Genome public.</title>
        <authorList>
            <person name="Liu C."/>
            <person name="Sun Q."/>
        </authorList>
    </citation>
    <scope>NUCLEOTIDE SEQUENCE [LARGE SCALE GENOMIC DNA]</scope>
    <source>
        <strain evidence="8 9">YIM B02564</strain>
    </source>
</reference>
<feature type="transmembrane region" description="Helical" evidence="6">
    <location>
        <begin position="148"/>
        <end position="167"/>
    </location>
</feature>
<keyword evidence="5 6" id="KW-0472">Membrane</keyword>
<dbReference type="PROSITE" id="PS50928">
    <property type="entry name" value="ABC_TM1"/>
    <property type="match status" value="1"/>
</dbReference>